<dbReference type="Pfam" id="PF17647">
    <property type="entry name" value="DUF5518"/>
    <property type="match status" value="1"/>
</dbReference>
<feature type="transmembrane region" description="Helical" evidence="1">
    <location>
        <begin position="95"/>
        <end position="119"/>
    </location>
</feature>
<reference evidence="2 3" key="1">
    <citation type="submission" date="2019-11" db="EMBL/GenBank/DDBJ databases">
        <title>Whole genome sequence of Haloferax sp. MBLA0076.</title>
        <authorList>
            <person name="Seo M.-J."/>
            <person name="Cho E.-S."/>
        </authorList>
    </citation>
    <scope>NUCLEOTIDE SEQUENCE [LARGE SCALE GENOMIC DNA]</scope>
    <source>
        <strain evidence="2 3">MBLA0076</strain>
    </source>
</reference>
<keyword evidence="1" id="KW-0472">Membrane</keyword>
<sequence length="141" mass="14571">MFEIGPSLKRLPDAWRYALVGGLLSLPFTVASYAQTRSELSLSAVLVGGFLAGYLATRQTGESTGVGVRAGLVGALPVLWMLSDMFGTIRVLPNPVWFSAVLVAIALVVAVLAFGLAALGGMVGSRLGSWVAGGPQTPAPR</sequence>
<dbReference type="InterPro" id="IPR040493">
    <property type="entry name" value="DUF5518"/>
</dbReference>
<proteinExistence type="predicted"/>
<organism evidence="2 3">
    <name type="scientific">Haloferax litoreum</name>
    <dbReference type="NCBI Taxonomy" id="2666140"/>
    <lineage>
        <taxon>Archaea</taxon>
        <taxon>Methanobacteriati</taxon>
        <taxon>Methanobacteriota</taxon>
        <taxon>Stenosarchaea group</taxon>
        <taxon>Halobacteria</taxon>
        <taxon>Halobacteriales</taxon>
        <taxon>Haloferacaceae</taxon>
        <taxon>Haloferax</taxon>
    </lineage>
</organism>
<feature type="transmembrane region" description="Helical" evidence="1">
    <location>
        <begin position="40"/>
        <end position="57"/>
    </location>
</feature>
<feature type="transmembrane region" description="Helical" evidence="1">
    <location>
        <begin position="14"/>
        <end position="34"/>
    </location>
</feature>
<comment type="caution">
    <text evidence="2">The sequence shown here is derived from an EMBL/GenBank/DDBJ whole genome shotgun (WGS) entry which is preliminary data.</text>
</comment>
<accession>A0A6A8GJ17</accession>
<gene>
    <name evidence="2" type="ORF">GJR96_09180</name>
</gene>
<name>A0A6A8GJ17_9EURY</name>
<dbReference type="RefSeq" id="WP_151162671.1">
    <property type="nucleotide sequence ID" value="NZ_WKJO01000001.1"/>
</dbReference>
<evidence type="ECO:0008006" key="4">
    <source>
        <dbReference type="Google" id="ProtNLM"/>
    </source>
</evidence>
<keyword evidence="1" id="KW-0812">Transmembrane</keyword>
<dbReference type="EMBL" id="WKJO01000001">
    <property type="protein sequence ID" value="MRX22127.1"/>
    <property type="molecule type" value="Genomic_DNA"/>
</dbReference>
<keyword evidence="1" id="KW-1133">Transmembrane helix</keyword>
<evidence type="ECO:0000256" key="1">
    <source>
        <dbReference type="SAM" id="Phobius"/>
    </source>
</evidence>
<evidence type="ECO:0000313" key="2">
    <source>
        <dbReference type="EMBL" id="MRX22127.1"/>
    </source>
</evidence>
<dbReference type="Proteomes" id="UP000439022">
    <property type="component" value="Unassembled WGS sequence"/>
</dbReference>
<dbReference type="AlphaFoldDB" id="A0A6A8GJ17"/>
<feature type="transmembrane region" description="Helical" evidence="1">
    <location>
        <begin position="66"/>
        <end position="83"/>
    </location>
</feature>
<protein>
    <recommendedName>
        <fullName evidence="4">DUF5518 domain-containing protein</fullName>
    </recommendedName>
</protein>
<evidence type="ECO:0000313" key="3">
    <source>
        <dbReference type="Proteomes" id="UP000439022"/>
    </source>
</evidence>
<keyword evidence="3" id="KW-1185">Reference proteome</keyword>